<dbReference type="Pfam" id="PF01757">
    <property type="entry name" value="Acyl_transf_3"/>
    <property type="match status" value="1"/>
</dbReference>
<keyword evidence="9" id="KW-0012">Acyltransferase</keyword>
<feature type="transmembrane region" description="Helical" evidence="7">
    <location>
        <begin position="102"/>
        <end position="125"/>
    </location>
</feature>
<keyword evidence="10" id="KW-1185">Reference proteome</keyword>
<dbReference type="GO" id="GO:0009246">
    <property type="term" value="P:enterobacterial common antigen biosynthetic process"/>
    <property type="evidence" value="ECO:0007669"/>
    <property type="project" value="TreeGrafter"/>
</dbReference>
<evidence type="ECO:0000259" key="8">
    <source>
        <dbReference type="Pfam" id="PF01757"/>
    </source>
</evidence>
<reference evidence="9 10" key="1">
    <citation type="submission" date="2018-08" db="EMBL/GenBank/DDBJ databases">
        <title>Salinimonas sediminis sp. nov., a piezophilic bacterium isolated from a deep-sea sediment sample from the New Britain Trench.</title>
        <authorList>
            <person name="Cao J."/>
        </authorList>
    </citation>
    <scope>NUCLEOTIDE SEQUENCE [LARGE SCALE GENOMIC DNA]</scope>
    <source>
        <strain evidence="9 10">N102</strain>
    </source>
</reference>
<evidence type="ECO:0000256" key="2">
    <source>
        <dbReference type="ARBA" id="ARBA00007400"/>
    </source>
</evidence>
<dbReference type="AlphaFoldDB" id="A0A346NP72"/>
<dbReference type="RefSeq" id="WP_117317429.1">
    <property type="nucleotide sequence ID" value="NZ_CP031769.1"/>
</dbReference>
<protein>
    <submittedName>
        <fullName evidence="9">Acyltransferase</fullName>
    </submittedName>
</protein>
<name>A0A346NP72_9ALTE</name>
<dbReference type="InterPro" id="IPR002656">
    <property type="entry name" value="Acyl_transf_3_dom"/>
</dbReference>
<evidence type="ECO:0000313" key="9">
    <source>
        <dbReference type="EMBL" id="AXR07329.1"/>
    </source>
</evidence>
<comment type="subcellular location">
    <subcellularLocation>
        <location evidence="1">Cell membrane</location>
        <topology evidence="1">Multi-pass membrane protein</topology>
    </subcellularLocation>
</comment>
<evidence type="ECO:0000256" key="1">
    <source>
        <dbReference type="ARBA" id="ARBA00004651"/>
    </source>
</evidence>
<feature type="transmembrane region" description="Helical" evidence="7">
    <location>
        <begin position="72"/>
        <end position="90"/>
    </location>
</feature>
<evidence type="ECO:0000256" key="7">
    <source>
        <dbReference type="SAM" id="Phobius"/>
    </source>
</evidence>
<dbReference type="Proteomes" id="UP000262073">
    <property type="component" value="Chromosome"/>
</dbReference>
<dbReference type="PANTHER" id="PTHR40074:SF2">
    <property type="entry name" value="O-ACETYLTRANSFERASE WECH"/>
    <property type="match status" value="1"/>
</dbReference>
<proteinExistence type="inferred from homology"/>
<keyword evidence="6 7" id="KW-0472">Membrane</keyword>
<feature type="transmembrane region" description="Helical" evidence="7">
    <location>
        <begin position="237"/>
        <end position="255"/>
    </location>
</feature>
<keyword evidence="9" id="KW-0808">Transferase</keyword>
<keyword evidence="4 7" id="KW-0812">Transmembrane</keyword>
<sequence length="320" mass="36582">MEKVISKRQNWADIAKAFSIILLVSWHADGFHWLFSYLRMPLFFLVSGYFAYNAIHNADAKKFFRDKVGNMMYLYVVWSLIVTVALYIFADRGRVAYHLENWLHILWQPLPTMWFIYALAVAFVICRLLRSLPFVPVLVVSLLLFLVVEINISGNVGFIDKVIKLFPFFWIGLKAPKAVGKAVEVGKVLFPVTFAAYFALAWYGKNIPDSLFGFYYFITALIGIVSVAGLSMFISRFSFAAFLSAIGGATVYIYLMHRPALYYLEGVLKKLDIEFVGLTVLTVLTVVVTCYWVGKWMTNTKGLRHLLSAPWVARKVRVMK</sequence>
<feature type="transmembrane region" description="Helical" evidence="7">
    <location>
        <begin position="132"/>
        <end position="150"/>
    </location>
</feature>
<organism evidence="9 10">
    <name type="scientific">Salinimonas sediminis</name>
    <dbReference type="NCBI Taxonomy" id="2303538"/>
    <lineage>
        <taxon>Bacteria</taxon>
        <taxon>Pseudomonadati</taxon>
        <taxon>Pseudomonadota</taxon>
        <taxon>Gammaproteobacteria</taxon>
        <taxon>Alteromonadales</taxon>
        <taxon>Alteromonadaceae</taxon>
        <taxon>Alteromonas/Salinimonas group</taxon>
        <taxon>Salinimonas</taxon>
    </lineage>
</organism>
<feature type="transmembrane region" description="Helical" evidence="7">
    <location>
        <begin position="34"/>
        <end position="52"/>
    </location>
</feature>
<dbReference type="OrthoDB" id="9814956at2"/>
<accession>A0A346NP72</accession>
<evidence type="ECO:0000256" key="3">
    <source>
        <dbReference type="ARBA" id="ARBA00022475"/>
    </source>
</evidence>
<gene>
    <name evidence="9" type="ORF">D0Y50_13825</name>
</gene>
<feature type="transmembrane region" description="Helical" evidence="7">
    <location>
        <begin position="275"/>
        <end position="294"/>
    </location>
</feature>
<dbReference type="GO" id="GO:0005886">
    <property type="term" value="C:plasma membrane"/>
    <property type="evidence" value="ECO:0007669"/>
    <property type="project" value="UniProtKB-SubCell"/>
</dbReference>
<comment type="similarity">
    <text evidence="2">Belongs to the acyltransferase 3 family.</text>
</comment>
<evidence type="ECO:0000256" key="6">
    <source>
        <dbReference type="ARBA" id="ARBA00023136"/>
    </source>
</evidence>
<feature type="domain" description="Acyltransferase 3" evidence="8">
    <location>
        <begin position="10"/>
        <end position="290"/>
    </location>
</feature>
<feature type="transmembrane region" description="Helical" evidence="7">
    <location>
        <begin position="210"/>
        <end position="230"/>
    </location>
</feature>
<evidence type="ECO:0000256" key="5">
    <source>
        <dbReference type="ARBA" id="ARBA00022989"/>
    </source>
</evidence>
<evidence type="ECO:0000313" key="10">
    <source>
        <dbReference type="Proteomes" id="UP000262073"/>
    </source>
</evidence>
<dbReference type="PANTHER" id="PTHR40074">
    <property type="entry name" value="O-ACETYLTRANSFERASE WECH"/>
    <property type="match status" value="1"/>
</dbReference>
<keyword evidence="3" id="KW-1003">Cell membrane</keyword>
<evidence type="ECO:0000256" key="4">
    <source>
        <dbReference type="ARBA" id="ARBA00022692"/>
    </source>
</evidence>
<dbReference type="KEGG" id="salm:D0Y50_13825"/>
<dbReference type="GO" id="GO:0016413">
    <property type="term" value="F:O-acetyltransferase activity"/>
    <property type="evidence" value="ECO:0007669"/>
    <property type="project" value="TreeGrafter"/>
</dbReference>
<keyword evidence="5 7" id="KW-1133">Transmembrane helix</keyword>
<dbReference type="EMBL" id="CP031769">
    <property type="protein sequence ID" value="AXR07329.1"/>
    <property type="molecule type" value="Genomic_DNA"/>
</dbReference>